<reference evidence="1" key="1">
    <citation type="journal article" date="2018" name="Nat. Genet.">
        <title>Extensive intraspecific gene order and gene structural variations between Mo17 and other maize genomes.</title>
        <authorList>
            <person name="Sun S."/>
            <person name="Zhou Y."/>
            <person name="Chen J."/>
            <person name="Shi J."/>
            <person name="Zhao H."/>
            <person name="Zhao H."/>
            <person name="Song W."/>
            <person name="Zhang M."/>
            <person name="Cui Y."/>
            <person name="Dong X."/>
            <person name="Liu H."/>
            <person name="Ma X."/>
            <person name="Jiao Y."/>
            <person name="Wang B."/>
            <person name="Wei X."/>
            <person name="Stein J.C."/>
            <person name="Glaubitz J.C."/>
            <person name="Lu F."/>
            <person name="Yu G."/>
            <person name="Liang C."/>
            <person name="Fengler K."/>
            <person name="Li B."/>
            <person name="Rafalski A."/>
            <person name="Schnable P.S."/>
            <person name="Ware D.H."/>
            <person name="Buckler E.S."/>
            <person name="Lai J."/>
        </authorList>
    </citation>
    <scope>NUCLEOTIDE SEQUENCE [LARGE SCALE GENOMIC DNA]</scope>
    <source>
        <tissue evidence="1">Seedling</tissue>
    </source>
</reference>
<evidence type="ECO:0000313" key="1">
    <source>
        <dbReference type="EMBL" id="PWZ55956.1"/>
    </source>
</evidence>
<proteinExistence type="predicted"/>
<dbReference type="EMBL" id="NCVQ01000001">
    <property type="protein sequence ID" value="PWZ55956.1"/>
    <property type="molecule type" value="Genomic_DNA"/>
</dbReference>
<accession>A0A317YCZ8</accession>
<organism evidence="1">
    <name type="scientific">Zea mays</name>
    <name type="common">Maize</name>
    <dbReference type="NCBI Taxonomy" id="4577"/>
    <lineage>
        <taxon>Eukaryota</taxon>
        <taxon>Viridiplantae</taxon>
        <taxon>Streptophyta</taxon>
        <taxon>Embryophyta</taxon>
        <taxon>Tracheophyta</taxon>
        <taxon>Spermatophyta</taxon>
        <taxon>Magnoliopsida</taxon>
        <taxon>Liliopsida</taxon>
        <taxon>Poales</taxon>
        <taxon>Poaceae</taxon>
        <taxon>PACMAD clade</taxon>
        <taxon>Panicoideae</taxon>
        <taxon>Andropogonodae</taxon>
        <taxon>Andropogoneae</taxon>
        <taxon>Tripsacinae</taxon>
        <taxon>Zea</taxon>
    </lineage>
</organism>
<dbReference type="AlphaFoldDB" id="A0A317YCZ8"/>
<sequence length="32" mass="3692">MDFWTSQIKVACATRTPNVRKKKASEDCNCLF</sequence>
<dbReference type="Proteomes" id="UP000251960">
    <property type="component" value="Chromosome 1"/>
</dbReference>
<gene>
    <name evidence="1" type="ORF">Zm00014a_039326</name>
</gene>
<comment type="caution">
    <text evidence="1">The sequence shown here is derived from an EMBL/GenBank/DDBJ whole genome shotgun (WGS) entry which is preliminary data.</text>
</comment>
<name>A0A317YCZ8_MAIZE</name>
<protein>
    <submittedName>
        <fullName evidence="1">Uncharacterized protein</fullName>
    </submittedName>
</protein>